<keyword evidence="5" id="KW-0489">Methyltransferase</keyword>
<keyword evidence="3" id="KW-1133">Transmembrane helix</keyword>
<feature type="domain" description="Prepilin type IV endopeptidase peptidase" evidence="4">
    <location>
        <begin position="80"/>
        <end position="181"/>
    </location>
</feature>
<dbReference type="GeneID" id="95388851"/>
<dbReference type="InterPro" id="IPR014032">
    <property type="entry name" value="Peptidase_A24A_bac"/>
</dbReference>
<keyword evidence="5" id="KW-0378">Hydrolase</keyword>
<dbReference type="InterPro" id="IPR000045">
    <property type="entry name" value="Prepilin_IV_endopep_pep"/>
</dbReference>
<dbReference type="RefSeq" id="WP_183645953.1">
    <property type="nucleotide sequence ID" value="NZ_BAAAXX010000052.1"/>
</dbReference>
<keyword evidence="5" id="KW-0808">Transferase</keyword>
<evidence type="ECO:0000313" key="6">
    <source>
        <dbReference type="Proteomes" id="UP000579945"/>
    </source>
</evidence>
<dbReference type="AlphaFoldDB" id="A0A7W5V5J8"/>
<organism evidence="5 6">
    <name type="scientific">Nonomuraea dietziae</name>
    <dbReference type="NCBI Taxonomy" id="65515"/>
    <lineage>
        <taxon>Bacteria</taxon>
        <taxon>Bacillati</taxon>
        <taxon>Actinomycetota</taxon>
        <taxon>Actinomycetes</taxon>
        <taxon>Streptosporangiales</taxon>
        <taxon>Streptosporangiaceae</taxon>
        <taxon>Nonomuraea</taxon>
    </lineage>
</organism>
<name>A0A7W5V5J8_9ACTN</name>
<keyword evidence="6" id="KW-1185">Reference proteome</keyword>
<feature type="transmembrane region" description="Helical" evidence="3">
    <location>
        <begin position="120"/>
        <end position="137"/>
    </location>
</feature>
<dbReference type="EMBL" id="JACIBV010000001">
    <property type="protein sequence ID" value="MBB3726493.1"/>
    <property type="molecule type" value="Genomic_DNA"/>
</dbReference>
<evidence type="ECO:0000256" key="1">
    <source>
        <dbReference type="ARBA" id="ARBA00005801"/>
    </source>
</evidence>
<dbReference type="GO" id="GO:0032259">
    <property type="term" value="P:methylation"/>
    <property type="evidence" value="ECO:0007669"/>
    <property type="project" value="UniProtKB-KW"/>
</dbReference>
<protein>
    <submittedName>
        <fullName evidence="5">Leader peptidase (Prepilin peptidase)/N-methyltransferase</fullName>
        <ecNumber evidence="5">2.1.1.-</ecNumber>
        <ecNumber evidence="5">3.4.23.43</ecNumber>
    </submittedName>
</protein>
<dbReference type="Gene3D" id="1.20.120.1220">
    <property type="match status" value="1"/>
</dbReference>
<dbReference type="PRINTS" id="PR00864">
    <property type="entry name" value="PREPILNPTASE"/>
</dbReference>
<feature type="transmembrane region" description="Helical" evidence="3">
    <location>
        <begin position="168"/>
        <end position="186"/>
    </location>
</feature>
<feature type="transmembrane region" description="Helical" evidence="3">
    <location>
        <begin position="70"/>
        <end position="88"/>
    </location>
</feature>
<dbReference type="PANTHER" id="PTHR30487">
    <property type="entry name" value="TYPE 4 PREPILIN-LIKE PROTEINS LEADER PEPTIDE-PROCESSING ENZYME"/>
    <property type="match status" value="1"/>
</dbReference>
<keyword evidence="3" id="KW-0812">Transmembrane</keyword>
<evidence type="ECO:0000259" key="4">
    <source>
        <dbReference type="Pfam" id="PF01478"/>
    </source>
</evidence>
<dbReference type="GO" id="GO:0005886">
    <property type="term" value="C:plasma membrane"/>
    <property type="evidence" value="ECO:0007669"/>
    <property type="project" value="TreeGrafter"/>
</dbReference>
<dbReference type="EC" id="3.4.23.43" evidence="5"/>
<proteinExistence type="inferred from homology"/>
<evidence type="ECO:0000313" key="5">
    <source>
        <dbReference type="EMBL" id="MBB3726493.1"/>
    </source>
</evidence>
<dbReference type="Pfam" id="PF01478">
    <property type="entry name" value="Peptidase_A24"/>
    <property type="match status" value="1"/>
</dbReference>
<reference evidence="5 6" key="1">
    <citation type="submission" date="2020-08" db="EMBL/GenBank/DDBJ databases">
        <title>Sequencing the genomes of 1000 actinobacteria strains.</title>
        <authorList>
            <person name="Klenk H.-P."/>
        </authorList>
    </citation>
    <scope>NUCLEOTIDE SEQUENCE [LARGE SCALE GENOMIC DNA]</scope>
    <source>
        <strain evidence="5 6">DSM 44320</strain>
    </source>
</reference>
<evidence type="ECO:0000256" key="3">
    <source>
        <dbReference type="SAM" id="Phobius"/>
    </source>
</evidence>
<dbReference type="GO" id="GO:0006465">
    <property type="term" value="P:signal peptide processing"/>
    <property type="evidence" value="ECO:0007669"/>
    <property type="project" value="TreeGrafter"/>
</dbReference>
<accession>A0A7W5V5J8</accession>
<sequence>MVWAAALAGFVVGVLVRALADGFEPDPVDPRAEAGRAFAGLPGRVRLAKPVIEAATAAVFALLAWRMEPVYLPALLYAAAVGSALAVIDWRTQRLPDVLTLPSYPILALLLLPTGRLADALLGGAALLLLYGVLWFVRPTAMGLGDVKLAGLIGMAAGAVGWNAWVAAALAGQLLGALYAIALLVLRKADRSAEFPFGPFMLAGALCLAW</sequence>
<evidence type="ECO:0000256" key="2">
    <source>
        <dbReference type="RuleBase" id="RU003793"/>
    </source>
</evidence>
<dbReference type="EC" id="2.1.1.-" evidence="5"/>
<dbReference type="GO" id="GO:0008168">
    <property type="term" value="F:methyltransferase activity"/>
    <property type="evidence" value="ECO:0007669"/>
    <property type="project" value="UniProtKB-KW"/>
</dbReference>
<dbReference type="InterPro" id="IPR050882">
    <property type="entry name" value="Prepilin_peptidase/N-MTase"/>
</dbReference>
<gene>
    <name evidence="5" type="ORF">FHR33_002353</name>
</gene>
<dbReference type="GO" id="GO:0004190">
    <property type="term" value="F:aspartic-type endopeptidase activity"/>
    <property type="evidence" value="ECO:0007669"/>
    <property type="project" value="UniProtKB-EC"/>
</dbReference>
<dbReference type="PANTHER" id="PTHR30487:SF0">
    <property type="entry name" value="PREPILIN LEADER PEPTIDASE_N-METHYLTRANSFERASE-RELATED"/>
    <property type="match status" value="1"/>
</dbReference>
<keyword evidence="3" id="KW-0472">Membrane</keyword>
<comment type="caution">
    <text evidence="5">The sequence shown here is derived from an EMBL/GenBank/DDBJ whole genome shotgun (WGS) entry which is preliminary data.</text>
</comment>
<comment type="similarity">
    <text evidence="1 2">Belongs to the peptidase A24 family.</text>
</comment>
<dbReference type="Proteomes" id="UP000579945">
    <property type="component" value="Unassembled WGS sequence"/>
</dbReference>